<dbReference type="InterPro" id="IPR011009">
    <property type="entry name" value="Kinase-like_dom_sf"/>
</dbReference>
<dbReference type="PROSITE" id="PS00108">
    <property type="entry name" value="PROTEIN_KINASE_ST"/>
    <property type="match status" value="1"/>
</dbReference>
<dbReference type="RefSeq" id="WP_092429841.1">
    <property type="nucleotide sequence ID" value="NZ_FOXM01000004.1"/>
</dbReference>
<feature type="domain" description="Protein kinase" evidence="1">
    <location>
        <begin position="12"/>
        <end position="268"/>
    </location>
</feature>
<dbReference type="EMBL" id="FOXM01000004">
    <property type="protein sequence ID" value="SFP68785.1"/>
    <property type="molecule type" value="Genomic_DNA"/>
</dbReference>
<keyword evidence="3" id="KW-1185">Reference proteome</keyword>
<dbReference type="InterPro" id="IPR008271">
    <property type="entry name" value="Ser/Thr_kinase_AS"/>
</dbReference>
<dbReference type="SMART" id="SM00220">
    <property type="entry name" value="S_TKc"/>
    <property type="match status" value="1"/>
</dbReference>
<dbReference type="GO" id="GO:0006974">
    <property type="term" value="P:DNA damage response"/>
    <property type="evidence" value="ECO:0007669"/>
    <property type="project" value="TreeGrafter"/>
</dbReference>
<organism evidence="2 3">
    <name type="scientific">Geopseudomonas sagittaria</name>
    <dbReference type="NCBI Taxonomy" id="1135990"/>
    <lineage>
        <taxon>Bacteria</taxon>
        <taxon>Pseudomonadati</taxon>
        <taxon>Pseudomonadota</taxon>
        <taxon>Gammaproteobacteria</taxon>
        <taxon>Pseudomonadales</taxon>
        <taxon>Pseudomonadaceae</taxon>
        <taxon>Geopseudomonas</taxon>
    </lineage>
</organism>
<gene>
    <name evidence="2" type="ORF">SAMN05216229_104321</name>
</gene>
<name>A0A1I5SDI2_9GAMM</name>
<dbReference type="AlphaFoldDB" id="A0A1I5SDI2"/>
<keyword evidence="2" id="KW-0808">Transferase</keyword>
<dbReference type="InterPro" id="IPR000719">
    <property type="entry name" value="Prot_kinase_dom"/>
</dbReference>
<keyword evidence="2" id="KW-0418">Kinase</keyword>
<dbReference type="Gene3D" id="1.10.510.10">
    <property type="entry name" value="Transferase(Phosphotransferase) domain 1"/>
    <property type="match status" value="1"/>
</dbReference>
<evidence type="ECO:0000313" key="3">
    <source>
        <dbReference type="Proteomes" id="UP000243084"/>
    </source>
</evidence>
<dbReference type="OrthoDB" id="9801841at2"/>
<dbReference type="InterPro" id="IPR053235">
    <property type="entry name" value="Ser_Thr_kinase"/>
</dbReference>
<dbReference type="GO" id="GO:0005737">
    <property type="term" value="C:cytoplasm"/>
    <property type="evidence" value="ECO:0007669"/>
    <property type="project" value="TreeGrafter"/>
</dbReference>
<protein>
    <submittedName>
        <fullName evidence="2">Serine/threonine protein kinase</fullName>
    </submittedName>
</protein>
<dbReference type="PROSITE" id="PS50011">
    <property type="entry name" value="PROTEIN_KINASE_DOM"/>
    <property type="match status" value="1"/>
</dbReference>
<dbReference type="Proteomes" id="UP000243084">
    <property type="component" value="Unassembled WGS sequence"/>
</dbReference>
<dbReference type="SUPFAM" id="SSF56112">
    <property type="entry name" value="Protein kinase-like (PK-like)"/>
    <property type="match status" value="1"/>
</dbReference>
<dbReference type="PANTHER" id="PTHR24361:SF613">
    <property type="entry name" value="NUCLEAR RECEPTOR-BINDING PROTEIN-RELATED"/>
    <property type="match status" value="1"/>
</dbReference>
<keyword evidence="2" id="KW-0723">Serine/threonine-protein kinase</keyword>
<dbReference type="Pfam" id="PF00069">
    <property type="entry name" value="Pkinase"/>
    <property type="match status" value="1"/>
</dbReference>
<dbReference type="PANTHER" id="PTHR24361">
    <property type="entry name" value="MITOGEN-ACTIVATED KINASE KINASE KINASE"/>
    <property type="match status" value="1"/>
</dbReference>
<accession>A0A1I5SDI2</accession>
<dbReference type="GO" id="GO:0005524">
    <property type="term" value="F:ATP binding"/>
    <property type="evidence" value="ECO:0007669"/>
    <property type="project" value="InterPro"/>
</dbReference>
<dbReference type="CDD" id="cd14014">
    <property type="entry name" value="STKc_PknB_like"/>
    <property type="match status" value="1"/>
</dbReference>
<evidence type="ECO:0000259" key="1">
    <source>
        <dbReference type="PROSITE" id="PS50011"/>
    </source>
</evidence>
<proteinExistence type="predicted"/>
<dbReference type="Gene3D" id="3.30.200.20">
    <property type="entry name" value="Phosphorylase Kinase, domain 1"/>
    <property type="match status" value="1"/>
</dbReference>
<sequence>MIIPYQTAQVSFQRKERVGENGENSEVYVVHDEHLDAELVVKQVKTDGFNEEEYLLEAQLLYRSTHPNVVQVLYACKDAQHIYMAMPYYRNGSLHQVAEAQELTCRQLIRYSIHFLSGLNNIHSKGLLHFDIKPDNILISDSDEALLSDFGFAKNMDEDGFATPEATYRYHLPPESAHTRDFNNSADIYQVGLTLYRLLAGLDSLENQWHGFENGAELAVAQRKETYPDLSQLPLHVPKKLKTIIKKCLKFDPNRRYQSVIDLLNDLSSIEDVGLDWRFSIAGNVQRWESISSDGTTLLVEVVHNGQCTAQKKTAGGAFRRKANLCGANLTPERIHEILMSSDW</sequence>
<dbReference type="GO" id="GO:0004674">
    <property type="term" value="F:protein serine/threonine kinase activity"/>
    <property type="evidence" value="ECO:0007669"/>
    <property type="project" value="UniProtKB-KW"/>
</dbReference>
<evidence type="ECO:0000313" key="2">
    <source>
        <dbReference type="EMBL" id="SFP68785.1"/>
    </source>
</evidence>
<reference evidence="3" key="1">
    <citation type="submission" date="2016-10" db="EMBL/GenBank/DDBJ databases">
        <authorList>
            <person name="Varghese N."/>
            <person name="Submissions S."/>
        </authorList>
    </citation>
    <scope>NUCLEOTIDE SEQUENCE [LARGE SCALE GENOMIC DNA]</scope>
    <source>
        <strain evidence="3">JCM 18195</strain>
    </source>
</reference>